<comment type="caution">
    <text evidence="2">The sequence shown here is derived from an EMBL/GenBank/DDBJ whole genome shotgun (WGS) entry which is preliminary data.</text>
</comment>
<dbReference type="InterPro" id="IPR032577">
    <property type="entry name" value="DUF4920"/>
</dbReference>
<evidence type="ECO:0000313" key="3">
    <source>
        <dbReference type="Proteomes" id="UP000019678"/>
    </source>
</evidence>
<evidence type="ECO:0000256" key="1">
    <source>
        <dbReference type="SAM" id="MobiDB-lite"/>
    </source>
</evidence>
<gene>
    <name evidence="2" type="ORF">CAP_1591</name>
</gene>
<dbReference type="EMBL" id="ASRX01000014">
    <property type="protein sequence ID" value="EYF06894.1"/>
    <property type="molecule type" value="Genomic_DNA"/>
</dbReference>
<dbReference type="eggNOG" id="ENOG5032PHV">
    <property type="taxonomic scope" value="Bacteria"/>
</dbReference>
<proteinExistence type="predicted"/>
<feature type="compositionally biased region" description="Low complexity" evidence="1">
    <location>
        <begin position="25"/>
        <end position="36"/>
    </location>
</feature>
<dbReference type="STRING" id="1192034.CAP_1591"/>
<dbReference type="AlphaFoldDB" id="A0A017TCB3"/>
<evidence type="ECO:0008006" key="4">
    <source>
        <dbReference type="Google" id="ProtNLM"/>
    </source>
</evidence>
<dbReference type="Pfam" id="PF16267">
    <property type="entry name" value="DUF4920"/>
    <property type="match status" value="1"/>
</dbReference>
<dbReference type="Proteomes" id="UP000019678">
    <property type="component" value="Unassembled WGS sequence"/>
</dbReference>
<feature type="region of interest" description="Disordered" evidence="1">
    <location>
        <begin position="19"/>
        <end position="54"/>
    </location>
</feature>
<keyword evidence="3" id="KW-1185">Reference proteome</keyword>
<name>A0A017TCB3_9BACT</name>
<protein>
    <recommendedName>
        <fullName evidence="4">DUF4920 domain-containing protein</fullName>
    </recommendedName>
</protein>
<sequence>MHFLTGLILLGVVGCSSETPPPAPAATKAPEAAQPAVQQKADNAAPKALDKKQFGAPITETKSTALADVLKEPAKYDGQTIRTEGVVTAVCKSMGCWMEIGDASGTAHIKMAGHSFFVPKEASGHKAVVQGKMVGAADEAGSCGAKDGCRDEHEKESGRLAKVEFEATGVEFVD</sequence>
<accession>A0A017TCB3</accession>
<evidence type="ECO:0000313" key="2">
    <source>
        <dbReference type="EMBL" id="EYF06894.1"/>
    </source>
</evidence>
<organism evidence="2 3">
    <name type="scientific">Chondromyces apiculatus DSM 436</name>
    <dbReference type="NCBI Taxonomy" id="1192034"/>
    <lineage>
        <taxon>Bacteria</taxon>
        <taxon>Pseudomonadati</taxon>
        <taxon>Myxococcota</taxon>
        <taxon>Polyangia</taxon>
        <taxon>Polyangiales</taxon>
        <taxon>Polyangiaceae</taxon>
        <taxon>Chondromyces</taxon>
    </lineage>
</organism>
<reference evidence="2 3" key="1">
    <citation type="submission" date="2013-05" db="EMBL/GenBank/DDBJ databases">
        <title>Genome assembly of Chondromyces apiculatus DSM 436.</title>
        <authorList>
            <person name="Sharma G."/>
            <person name="Khatri I."/>
            <person name="Kaur C."/>
            <person name="Mayilraj S."/>
            <person name="Subramanian S."/>
        </authorList>
    </citation>
    <scope>NUCLEOTIDE SEQUENCE [LARGE SCALE GENOMIC DNA]</scope>
    <source>
        <strain evidence="2 3">DSM 436</strain>
    </source>
</reference>